<keyword evidence="3" id="KW-1185">Reference proteome</keyword>
<dbReference type="InterPro" id="IPR001810">
    <property type="entry name" value="F-box_dom"/>
</dbReference>
<dbReference type="InterPro" id="IPR036047">
    <property type="entry name" value="F-box-like_dom_sf"/>
</dbReference>
<gene>
    <name evidence="2" type="ORF">GCK32_015902</name>
</gene>
<dbReference type="Pfam" id="PF00646">
    <property type="entry name" value="F-box"/>
    <property type="match status" value="1"/>
</dbReference>
<dbReference type="SUPFAM" id="SSF81383">
    <property type="entry name" value="F-box domain"/>
    <property type="match status" value="1"/>
</dbReference>
<dbReference type="Proteomes" id="UP001331761">
    <property type="component" value="Unassembled WGS sequence"/>
</dbReference>
<dbReference type="EMBL" id="WIXE01020499">
    <property type="protein sequence ID" value="KAK5969168.1"/>
    <property type="molecule type" value="Genomic_DNA"/>
</dbReference>
<sequence>MPDISESGSNIITSTVGDEVRKTPLVRSEELFPWRRLPKELQVKVLQNLPRCDLDKCEMVNHEMFNLIRGNERWLNRKVVNSLTINRFSFRTRKGHFRSGFMVHVKGLQKKTFEIRNPQTRSYANRIAKQINSLSCLLRKMLRNSDVACLEIAVVHPSKKFFCSIGSAVLDSGCRVCTLSFDDVSFYSVTPFTLLRFLGEVAPTRIDFDKISKSEHVFTPEVLRFIVTRQHFTIRSSYDFYGKLIPIDDDTLAHLTATEFIIDCPNLITADGLMSFVESLTSMRRTITRGEIWTRFPLDEITFQADSNFNLRITTEKFFRKYRITFSTEEGEERENEME</sequence>
<dbReference type="PROSITE" id="PS50181">
    <property type="entry name" value="FBOX"/>
    <property type="match status" value="1"/>
</dbReference>
<evidence type="ECO:0000259" key="1">
    <source>
        <dbReference type="PROSITE" id="PS50181"/>
    </source>
</evidence>
<protein>
    <recommendedName>
        <fullName evidence="1">F-box domain-containing protein</fullName>
    </recommendedName>
</protein>
<comment type="caution">
    <text evidence="2">The sequence shown here is derived from an EMBL/GenBank/DDBJ whole genome shotgun (WGS) entry which is preliminary data.</text>
</comment>
<evidence type="ECO:0000313" key="2">
    <source>
        <dbReference type="EMBL" id="KAK5969168.1"/>
    </source>
</evidence>
<dbReference type="AlphaFoldDB" id="A0AAN8IGH2"/>
<accession>A0AAN8IGH2</accession>
<feature type="domain" description="F-box" evidence="1">
    <location>
        <begin position="31"/>
        <end position="77"/>
    </location>
</feature>
<reference evidence="2 3" key="1">
    <citation type="submission" date="2019-10" db="EMBL/GenBank/DDBJ databases">
        <title>Assembly and Annotation for the nematode Trichostrongylus colubriformis.</title>
        <authorList>
            <person name="Martin J."/>
        </authorList>
    </citation>
    <scope>NUCLEOTIDE SEQUENCE [LARGE SCALE GENOMIC DNA]</scope>
    <source>
        <strain evidence="2">G859</strain>
        <tissue evidence="2">Whole worm</tissue>
    </source>
</reference>
<organism evidence="2 3">
    <name type="scientific">Trichostrongylus colubriformis</name>
    <name type="common">Black scour worm</name>
    <dbReference type="NCBI Taxonomy" id="6319"/>
    <lineage>
        <taxon>Eukaryota</taxon>
        <taxon>Metazoa</taxon>
        <taxon>Ecdysozoa</taxon>
        <taxon>Nematoda</taxon>
        <taxon>Chromadorea</taxon>
        <taxon>Rhabditida</taxon>
        <taxon>Rhabditina</taxon>
        <taxon>Rhabditomorpha</taxon>
        <taxon>Strongyloidea</taxon>
        <taxon>Trichostrongylidae</taxon>
        <taxon>Trichostrongylus</taxon>
    </lineage>
</organism>
<evidence type="ECO:0000313" key="3">
    <source>
        <dbReference type="Proteomes" id="UP001331761"/>
    </source>
</evidence>
<proteinExistence type="predicted"/>
<name>A0AAN8IGH2_TRICO</name>